<protein>
    <submittedName>
        <fullName evidence="1">Ring-1,2-phenylacetyl-CoA epoxidase subunit PaaC</fullName>
    </submittedName>
</protein>
<dbReference type="AlphaFoldDB" id="A0A2W7RUS5"/>
<gene>
    <name evidence="1" type="ORF">LX80_00654</name>
</gene>
<dbReference type="InterPro" id="IPR009078">
    <property type="entry name" value="Ferritin-like_SF"/>
</dbReference>
<sequence length="282" mass="32412">MIIMQEQTMPAEKENAQKAKIDALLHLADDSLIMGHRCSEWCGHGPILEQDIALTNIALDFVGQARNFYQHAAALLQQLPNDMALALADFDITPASITEDSLAYLRNANAYKNHLLVELPNGDWAQTILKIFFFSNYRQILFQQLLKNSDTQLAAIAEKSLKEIQYHVKWSGEWVMRLGDGTDESRERMLKAIDYLWPYVGEFFNCTEYEKTAFELDDTSIDLLKQTWLNTINHTFQLATLPEQTFGKWYQSGGKLGIHTEHLGYILAEMQFLPRTYPNAEW</sequence>
<dbReference type="PIRSF" id="PIRSF037834">
    <property type="entry name" value="PA_CoA_Oase3"/>
    <property type="match status" value="1"/>
</dbReference>
<accession>A0A2W7RUS5</accession>
<dbReference type="InterPro" id="IPR012347">
    <property type="entry name" value="Ferritin-like"/>
</dbReference>
<dbReference type="InterPro" id="IPR052703">
    <property type="entry name" value="Aromatic_CoA_ox/epox"/>
</dbReference>
<keyword evidence="2" id="KW-1185">Reference proteome</keyword>
<dbReference type="InterPro" id="IPR011882">
    <property type="entry name" value="PaaC"/>
</dbReference>
<dbReference type="Proteomes" id="UP000249720">
    <property type="component" value="Unassembled WGS sequence"/>
</dbReference>
<dbReference type="GO" id="GO:0005829">
    <property type="term" value="C:cytosol"/>
    <property type="evidence" value="ECO:0007669"/>
    <property type="project" value="TreeGrafter"/>
</dbReference>
<dbReference type="EMBL" id="QKZV01000002">
    <property type="protein sequence ID" value="PZX64458.1"/>
    <property type="molecule type" value="Genomic_DNA"/>
</dbReference>
<organism evidence="1 2">
    <name type="scientific">Hydrotalea sandarakina</name>
    <dbReference type="NCBI Taxonomy" id="1004304"/>
    <lineage>
        <taxon>Bacteria</taxon>
        <taxon>Pseudomonadati</taxon>
        <taxon>Bacteroidota</taxon>
        <taxon>Chitinophagia</taxon>
        <taxon>Chitinophagales</taxon>
        <taxon>Chitinophagaceae</taxon>
        <taxon>Hydrotalea</taxon>
    </lineage>
</organism>
<dbReference type="InterPro" id="IPR007814">
    <property type="entry name" value="PaaA_PaaC"/>
</dbReference>
<evidence type="ECO:0000313" key="1">
    <source>
        <dbReference type="EMBL" id="PZX64458.1"/>
    </source>
</evidence>
<dbReference type="Pfam" id="PF05138">
    <property type="entry name" value="PaaA_PaaC"/>
    <property type="match status" value="1"/>
</dbReference>
<dbReference type="PANTHER" id="PTHR30458:SF0">
    <property type="entry name" value="1,2-PHENYLACETYL-COA EPOXIDASE, SUBUNIT C"/>
    <property type="match status" value="1"/>
</dbReference>
<dbReference type="PANTHER" id="PTHR30458">
    <property type="entry name" value="PHENYLACETIC ACID DEGRADATION PROTEIN PAA"/>
    <property type="match status" value="1"/>
</dbReference>
<dbReference type="NCBIfam" id="TIGR02158">
    <property type="entry name" value="PA_CoA_Oxy3"/>
    <property type="match status" value="1"/>
</dbReference>
<dbReference type="SUPFAM" id="SSF47240">
    <property type="entry name" value="Ferritin-like"/>
    <property type="match status" value="1"/>
</dbReference>
<evidence type="ECO:0000313" key="2">
    <source>
        <dbReference type="Proteomes" id="UP000249720"/>
    </source>
</evidence>
<reference evidence="1 2" key="1">
    <citation type="submission" date="2018-06" db="EMBL/GenBank/DDBJ databases">
        <title>Genomic Encyclopedia of Archaeal and Bacterial Type Strains, Phase II (KMG-II): from individual species to whole genera.</title>
        <authorList>
            <person name="Goeker M."/>
        </authorList>
    </citation>
    <scope>NUCLEOTIDE SEQUENCE [LARGE SCALE GENOMIC DNA]</scope>
    <source>
        <strain evidence="1 2">DSM 23241</strain>
    </source>
</reference>
<proteinExistence type="predicted"/>
<comment type="caution">
    <text evidence="1">The sequence shown here is derived from an EMBL/GenBank/DDBJ whole genome shotgun (WGS) entry which is preliminary data.</text>
</comment>
<name>A0A2W7RUS5_9BACT</name>
<dbReference type="Gene3D" id="1.20.1260.10">
    <property type="match status" value="1"/>
</dbReference>
<dbReference type="GO" id="GO:0010124">
    <property type="term" value="P:phenylacetate catabolic process"/>
    <property type="evidence" value="ECO:0007669"/>
    <property type="project" value="InterPro"/>
</dbReference>